<proteinExistence type="inferred from homology"/>
<dbReference type="PANTHER" id="PTHR46825:SF15">
    <property type="entry name" value="BETA-LACTAMASE-RELATED DOMAIN-CONTAINING PROTEIN"/>
    <property type="match status" value="1"/>
</dbReference>
<evidence type="ECO:0000313" key="5">
    <source>
        <dbReference type="Proteomes" id="UP000518752"/>
    </source>
</evidence>
<dbReference type="EMBL" id="JAACJN010000011">
    <property type="protein sequence ID" value="KAF5391208.1"/>
    <property type="molecule type" value="Genomic_DNA"/>
</dbReference>
<dbReference type="PANTHER" id="PTHR46825">
    <property type="entry name" value="D-ALANYL-D-ALANINE-CARBOXYPEPTIDASE/ENDOPEPTIDASE AMPH"/>
    <property type="match status" value="1"/>
</dbReference>
<dbReference type="Pfam" id="PF00144">
    <property type="entry name" value="Beta-lactamase"/>
    <property type="match status" value="1"/>
</dbReference>
<accession>A0A8H5MEM4</accession>
<dbReference type="SUPFAM" id="SSF56601">
    <property type="entry name" value="beta-lactamase/transpeptidase-like"/>
    <property type="match status" value="1"/>
</dbReference>
<dbReference type="Proteomes" id="UP000518752">
    <property type="component" value="Unassembled WGS sequence"/>
</dbReference>
<dbReference type="InterPro" id="IPR012338">
    <property type="entry name" value="Beta-lactam/transpept-like"/>
</dbReference>
<feature type="chain" id="PRO_5034292605" description="Beta-lactamase-related domain-containing protein" evidence="2">
    <location>
        <begin position="22"/>
        <end position="646"/>
    </location>
</feature>
<keyword evidence="2" id="KW-0732">Signal</keyword>
<reference evidence="4 5" key="1">
    <citation type="journal article" date="2020" name="ISME J.">
        <title>Uncovering the hidden diversity of litter-decomposition mechanisms in mushroom-forming fungi.</title>
        <authorList>
            <person name="Floudas D."/>
            <person name="Bentzer J."/>
            <person name="Ahren D."/>
            <person name="Johansson T."/>
            <person name="Persson P."/>
            <person name="Tunlid A."/>
        </authorList>
    </citation>
    <scope>NUCLEOTIDE SEQUENCE [LARGE SCALE GENOMIC DNA]</scope>
    <source>
        <strain evidence="4 5">CBS 406.79</strain>
    </source>
</reference>
<dbReference type="AlphaFoldDB" id="A0A8H5MEM4"/>
<feature type="signal peptide" evidence="2">
    <location>
        <begin position="1"/>
        <end position="21"/>
    </location>
</feature>
<gene>
    <name evidence="4" type="ORF">D9757_003079</name>
</gene>
<protein>
    <recommendedName>
        <fullName evidence="3">Beta-lactamase-related domain-containing protein</fullName>
    </recommendedName>
</protein>
<dbReference type="OrthoDB" id="5946976at2759"/>
<sequence>MQFLPFTLFLLFCSLCSPVFSVQQPFIGPDLPVKKNILTQEIGQFIQDILASWNSAGGVGIAVVQKNEDGSWNVETKGYGTARADGSGVTEDTLFAIGSNSKLFDVFATGLLISNESISPRISWNTKISSLIPEWELADPIATSKSTIIDLMSHRTGLPRHDISYNEEQSVPEVISNIKHLRPSAEFREVWQYNNIMYTVLSYLPEVVLHIPFTHFVKNNIFLPLGLHSTTYSGDVAEKSGNLASGFARDKVNRTKDIFGRGIPRSIPFWSPKGEKMGIVRCFACYHFVYLFFAAVVSGAGGVISSARDMATWLQALLLQGRNPLTDKVIIPSDVVVKAATGVTTPTAAGSLSDLSFTAVVSRFPHIEVMIISRLFLTDTICCRNTYLLSCSNQHGGSTPGFNTQIIRFPFDNVGIAVLTNDDSFGGLFMEVIKGRIIDEIFGLEPLDWNSRVKQLATAAYNQALNSLVLRPADASPPSVPFASLAGEYRNPAYGSLYFCSILVASGSIVENSDPSCKEFIHELPVRLPESFNTSVPTLFAQMKSTWLSHIRLEHFDNNLFNVTGFASLPILEPSESELSGEKQKYWAKIATENSPITVEFAFSDQGDVVGLGAAGGLWGAGPGVEGPTGDTVQDRAEVWFDRLGS</sequence>
<dbReference type="InterPro" id="IPR050491">
    <property type="entry name" value="AmpC-like"/>
</dbReference>
<evidence type="ECO:0000313" key="4">
    <source>
        <dbReference type="EMBL" id="KAF5391208.1"/>
    </source>
</evidence>
<keyword evidence="5" id="KW-1185">Reference proteome</keyword>
<comment type="caution">
    <text evidence="4">The sequence shown here is derived from an EMBL/GenBank/DDBJ whole genome shotgun (WGS) entry which is preliminary data.</text>
</comment>
<comment type="similarity">
    <text evidence="1">Belongs to the peptidase S12 family.</text>
</comment>
<organism evidence="4 5">
    <name type="scientific">Collybiopsis confluens</name>
    <dbReference type="NCBI Taxonomy" id="2823264"/>
    <lineage>
        <taxon>Eukaryota</taxon>
        <taxon>Fungi</taxon>
        <taxon>Dikarya</taxon>
        <taxon>Basidiomycota</taxon>
        <taxon>Agaricomycotina</taxon>
        <taxon>Agaricomycetes</taxon>
        <taxon>Agaricomycetidae</taxon>
        <taxon>Agaricales</taxon>
        <taxon>Marasmiineae</taxon>
        <taxon>Omphalotaceae</taxon>
        <taxon>Collybiopsis</taxon>
    </lineage>
</organism>
<name>A0A8H5MEM4_9AGAR</name>
<dbReference type="Gene3D" id="3.40.710.10">
    <property type="entry name" value="DD-peptidase/beta-lactamase superfamily"/>
    <property type="match status" value="2"/>
</dbReference>
<evidence type="ECO:0000256" key="1">
    <source>
        <dbReference type="ARBA" id="ARBA00038215"/>
    </source>
</evidence>
<evidence type="ECO:0000259" key="3">
    <source>
        <dbReference type="Pfam" id="PF00144"/>
    </source>
</evidence>
<feature type="domain" description="Beta-lactamase-related" evidence="3">
    <location>
        <begin position="58"/>
        <end position="424"/>
    </location>
</feature>
<evidence type="ECO:0000256" key="2">
    <source>
        <dbReference type="SAM" id="SignalP"/>
    </source>
</evidence>
<dbReference type="InterPro" id="IPR001466">
    <property type="entry name" value="Beta-lactam-related"/>
</dbReference>